<dbReference type="SUPFAM" id="SSF53335">
    <property type="entry name" value="S-adenosyl-L-methionine-dependent methyltransferases"/>
    <property type="match status" value="1"/>
</dbReference>
<dbReference type="Pfam" id="PF22020">
    <property type="entry name" value="RlmL_1st"/>
    <property type="match status" value="1"/>
</dbReference>
<dbReference type="InterPro" id="IPR054170">
    <property type="entry name" value="RlmL_1st"/>
</dbReference>
<proteinExistence type="predicted"/>
<dbReference type="InterPro" id="IPR029063">
    <property type="entry name" value="SAM-dependent_MTases_sf"/>
</dbReference>
<dbReference type="PANTHER" id="PTHR47313:SF1">
    <property type="entry name" value="RIBOSOMAL RNA LARGE SUBUNIT METHYLTRANSFERASE K_L"/>
    <property type="match status" value="1"/>
</dbReference>
<accession>A0A679IDP9</accession>
<keyword evidence="2 3" id="KW-0808">Transferase</keyword>
<keyword evidence="1 3" id="KW-0489">Methyltransferase</keyword>
<dbReference type="GO" id="GO:0008990">
    <property type="term" value="F:rRNA (guanine-N2-)-methyltransferase activity"/>
    <property type="evidence" value="ECO:0007669"/>
    <property type="project" value="TreeGrafter"/>
</dbReference>
<dbReference type="Gene3D" id="3.30.2130.30">
    <property type="match status" value="1"/>
</dbReference>
<dbReference type="Pfam" id="PF02926">
    <property type="entry name" value="THUMP"/>
    <property type="match status" value="1"/>
</dbReference>
<dbReference type="GO" id="GO:0070043">
    <property type="term" value="F:rRNA (guanine-N7-)-methyltransferase activity"/>
    <property type="evidence" value="ECO:0007669"/>
    <property type="project" value="TreeGrafter"/>
</dbReference>
<dbReference type="EMBL" id="AP022345">
    <property type="protein sequence ID" value="BBU68419.1"/>
    <property type="molecule type" value="Genomic_DNA"/>
</dbReference>
<dbReference type="InterPro" id="IPR053943">
    <property type="entry name" value="RlmKL-like_Mtase_CS"/>
</dbReference>
<dbReference type="InterPro" id="IPR002052">
    <property type="entry name" value="DNA_methylase_N6_adenine_CS"/>
</dbReference>
<dbReference type="Proteomes" id="UP000463961">
    <property type="component" value="Chromosome"/>
</dbReference>
<dbReference type="InterPro" id="IPR004114">
    <property type="entry name" value="THUMP_dom"/>
</dbReference>
<dbReference type="OrthoDB" id="9809404at2"/>
<dbReference type="AlphaFoldDB" id="A0A679IDP9"/>
<sequence length="392" mass="43738">MHIFAPCPRGLEELLVNEFNHCGMTQVEQVGGGVRARATQESLYRANLHSRYASRILVRLAVGAYQKEEDLYQMARKIAWHQWFDVSQSFKVSTTAVKSPLRSLDFATLRIKDAVCDRFRADRGGRPNVNTDQPDQRIQLFLTETSATLYIDSSGNPLWQRGYRGAAGAAPLKENLAAGLLALAGWNDTDETGKPVYETFLDPMCGSGTIVIEAAWMRANMAPGLNRRFSCERWLDADRALWTKLRAEARAQIRPMAPQTIFASDMHPGAIAATRRHLEQVGLSDAVTLDQADFIGRGAPATTGLLVSNPPYGVRLSEQEELQAEYPEWGRTLKQQFSGWTAALFTADLELTKGLGLKPRRRFPLKNGALECRLFVIDLVSGFHRKQKPTES</sequence>
<dbReference type="Gene3D" id="3.40.50.150">
    <property type="entry name" value="Vaccinia Virus protein VP39"/>
    <property type="match status" value="1"/>
</dbReference>
<gene>
    <name evidence="3" type="primary">rlmL</name>
    <name evidence="3" type="ORF">ICHIAU1_07020</name>
</gene>
<evidence type="ECO:0000313" key="3">
    <source>
        <dbReference type="EMBL" id="BBU68419.1"/>
    </source>
</evidence>
<dbReference type="Pfam" id="PF01170">
    <property type="entry name" value="UPF0020"/>
    <property type="match status" value="1"/>
</dbReference>
<dbReference type="PANTHER" id="PTHR47313">
    <property type="entry name" value="RIBOSOMAL RNA LARGE SUBUNIT METHYLTRANSFERASE K/L"/>
    <property type="match status" value="1"/>
</dbReference>
<dbReference type="InterPro" id="IPR000241">
    <property type="entry name" value="RlmKL-like_Mtase"/>
</dbReference>
<reference evidence="4" key="1">
    <citation type="submission" date="2020-01" db="EMBL/GenBank/DDBJ databases">
        <title>Phosphoaccumulans saitamaens gen. nov., sp. nov., a polyphosphate accumulating bacterium isolated from surface river water.</title>
        <authorList>
            <person name="Watanabe K."/>
            <person name="Suda W."/>
        </authorList>
    </citation>
    <scope>NUCLEOTIDE SEQUENCE [LARGE SCALE GENOMIC DNA]</scope>
    <source>
        <strain evidence="4">ICHIAU1</strain>
    </source>
</reference>
<dbReference type="SMART" id="SM00981">
    <property type="entry name" value="THUMP"/>
    <property type="match status" value="1"/>
</dbReference>
<name>A0A679IDP9_9RHOO</name>
<keyword evidence="4" id="KW-1185">Reference proteome</keyword>
<evidence type="ECO:0000313" key="4">
    <source>
        <dbReference type="Proteomes" id="UP000463961"/>
    </source>
</evidence>
<protein>
    <submittedName>
        <fullName evidence="3">Ribosomal RNA large subunit methyltransferase L</fullName>
    </submittedName>
</protein>
<evidence type="ECO:0000256" key="1">
    <source>
        <dbReference type="ARBA" id="ARBA00022603"/>
    </source>
</evidence>
<dbReference type="GO" id="GO:0003723">
    <property type="term" value="F:RNA binding"/>
    <property type="evidence" value="ECO:0007669"/>
    <property type="project" value="UniProtKB-UniRule"/>
</dbReference>
<dbReference type="PROSITE" id="PS51165">
    <property type="entry name" value="THUMP"/>
    <property type="match status" value="1"/>
</dbReference>
<organism evidence="3 4">
    <name type="scientific">Fluviibacter phosphoraccumulans</name>
    <dbReference type="NCBI Taxonomy" id="1751046"/>
    <lineage>
        <taxon>Bacteria</taxon>
        <taxon>Pseudomonadati</taxon>
        <taxon>Pseudomonadota</taxon>
        <taxon>Betaproteobacteria</taxon>
        <taxon>Rhodocyclales</taxon>
        <taxon>Fluviibacteraceae</taxon>
        <taxon>Fluviibacter</taxon>
    </lineage>
</organism>
<dbReference type="PROSITE" id="PS00092">
    <property type="entry name" value="N6_MTASE"/>
    <property type="match status" value="1"/>
</dbReference>
<dbReference type="RefSeq" id="WP_162050789.1">
    <property type="nucleotide sequence ID" value="NZ_AP019011.1"/>
</dbReference>
<dbReference type="CDD" id="cd11715">
    <property type="entry name" value="THUMP_AdoMetMT"/>
    <property type="match status" value="1"/>
</dbReference>
<evidence type="ECO:0000256" key="2">
    <source>
        <dbReference type="ARBA" id="ARBA00022679"/>
    </source>
</evidence>
<dbReference type="PROSITE" id="PS01261">
    <property type="entry name" value="UPF0020"/>
    <property type="match status" value="1"/>
</dbReference>